<keyword evidence="4" id="KW-1185">Reference proteome</keyword>
<dbReference type="EMBL" id="CAJNNW010034691">
    <property type="protein sequence ID" value="CAE8723586.1"/>
    <property type="molecule type" value="Genomic_DNA"/>
</dbReference>
<evidence type="ECO:0000256" key="1">
    <source>
        <dbReference type="SAM" id="MobiDB-lite"/>
    </source>
</evidence>
<comment type="caution">
    <text evidence="2">The sequence shown here is derived from an EMBL/GenBank/DDBJ whole genome shotgun (WGS) entry which is preliminary data.</text>
</comment>
<evidence type="ECO:0000313" key="2">
    <source>
        <dbReference type="EMBL" id="CAE8628740.1"/>
    </source>
</evidence>
<proteinExistence type="predicted"/>
<feature type="region of interest" description="Disordered" evidence="1">
    <location>
        <begin position="122"/>
        <end position="156"/>
    </location>
</feature>
<dbReference type="Proteomes" id="UP000626109">
    <property type="component" value="Unassembled WGS sequence"/>
</dbReference>
<dbReference type="Proteomes" id="UP000654075">
    <property type="component" value="Unassembled WGS sequence"/>
</dbReference>
<organism evidence="2 4">
    <name type="scientific">Polarella glacialis</name>
    <name type="common">Dinoflagellate</name>
    <dbReference type="NCBI Taxonomy" id="89957"/>
    <lineage>
        <taxon>Eukaryota</taxon>
        <taxon>Sar</taxon>
        <taxon>Alveolata</taxon>
        <taxon>Dinophyceae</taxon>
        <taxon>Suessiales</taxon>
        <taxon>Suessiaceae</taxon>
        <taxon>Polarella</taxon>
    </lineage>
</organism>
<dbReference type="OrthoDB" id="413902at2759"/>
<evidence type="ECO:0000313" key="4">
    <source>
        <dbReference type="Proteomes" id="UP000654075"/>
    </source>
</evidence>
<reference evidence="2" key="1">
    <citation type="submission" date="2021-02" db="EMBL/GenBank/DDBJ databases">
        <authorList>
            <person name="Dougan E. K."/>
            <person name="Rhodes N."/>
            <person name="Thang M."/>
            <person name="Chan C."/>
        </authorList>
    </citation>
    <scope>NUCLEOTIDE SEQUENCE</scope>
</reference>
<evidence type="ECO:0000313" key="3">
    <source>
        <dbReference type="EMBL" id="CAE8723586.1"/>
    </source>
</evidence>
<protein>
    <submittedName>
        <fullName evidence="2">Uncharacterized protein</fullName>
    </submittedName>
</protein>
<gene>
    <name evidence="2" type="ORF">PGLA1383_LOCUS45348</name>
    <name evidence="3" type="ORF">PGLA2088_LOCUS43249</name>
</gene>
<name>A0A813GT81_POLGL</name>
<dbReference type="AlphaFoldDB" id="A0A813GT81"/>
<accession>A0A813GT81</accession>
<dbReference type="EMBL" id="CAJNNV010029474">
    <property type="protein sequence ID" value="CAE8628740.1"/>
    <property type="molecule type" value="Genomic_DNA"/>
</dbReference>
<sequence>MSASALPLWALGDCHLNVGRFLDVADLAVSEQAQAFNPEAAASLWDEAALRSIASAPLWGHKAQGVLQQLSEENVRGKALLCELRLLRKAIFPPRAWAPGGVMETSFCSLKAMPRMEALRLPEAQGQESQESSNNNHSNHNNDDNNNDNDSDSWHWEDPVPALAAVPLSIGAFRGHSLAVAVQVESHGAIRDGFCIGVEICSPPAEGLLMSVMFAPASGQCWMQYAQGVPMMRTQALPPVDASEPVEAWVKVTADGGIFFLRQRQGHPLEESGLLPHDSLPSWAAEYFATLYLWTSDLEVPVAASVIYSGEDLPKKLLSAGAPHFEITGAWHLEGDVEEDDAHYALLDNGWY</sequence>